<proteinExistence type="predicted"/>
<reference evidence="1 2" key="1">
    <citation type="journal article" date="2015" name="Genome Announc.">
        <title>Expanding the biotechnology potential of lactobacilli through comparative genomics of 213 strains and associated genera.</title>
        <authorList>
            <person name="Sun Z."/>
            <person name="Harris H.M."/>
            <person name="McCann A."/>
            <person name="Guo C."/>
            <person name="Argimon S."/>
            <person name="Zhang W."/>
            <person name="Yang X."/>
            <person name="Jeffery I.B."/>
            <person name="Cooney J.C."/>
            <person name="Kagawa T.F."/>
            <person name="Liu W."/>
            <person name="Song Y."/>
            <person name="Salvetti E."/>
            <person name="Wrobel A."/>
            <person name="Rasinkangas P."/>
            <person name="Parkhill J."/>
            <person name="Rea M.C."/>
            <person name="O'Sullivan O."/>
            <person name="Ritari J."/>
            <person name="Douillard F.P."/>
            <person name="Paul Ross R."/>
            <person name="Yang R."/>
            <person name="Briner A.E."/>
            <person name="Felis G.E."/>
            <person name="de Vos W.M."/>
            <person name="Barrangou R."/>
            <person name="Klaenhammer T.R."/>
            <person name="Caufield P.W."/>
            <person name="Cui Y."/>
            <person name="Zhang H."/>
            <person name="O'Toole P.W."/>
        </authorList>
    </citation>
    <scope>NUCLEOTIDE SEQUENCE [LARGE SCALE GENOMIC DNA]</scope>
    <source>
        <strain evidence="1 2">DSM 16043</strain>
    </source>
</reference>
<dbReference type="Proteomes" id="UP000051036">
    <property type="component" value="Unassembled WGS sequence"/>
</dbReference>
<dbReference type="STRING" id="1423763.FC46_GL001460"/>
<dbReference type="PATRIC" id="fig|1423763.3.peg.1482"/>
<protein>
    <submittedName>
        <fullName evidence="1">Uncharacterized protein</fullName>
    </submittedName>
</protein>
<dbReference type="RefSeq" id="WP_057799966.1">
    <property type="nucleotide sequence ID" value="NZ_AZFM01000045.1"/>
</dbReference>
<evidence type="ECO:0000313" key="1">
    <source>
        <dbReference type="EMBL" id="KRL88664.1"/>
    </source>
</evidence>
<dbReference type="EMBL" id="AZFM01000045">
    <property type="protein sequence ID" value="KRL88664.1"/>
    <property type="molecule type" value="Genomic_DNA"/>
</dbReference>
<dbReference type="NCBIfam" id="NF033837">
    <property type="entry name" value="GarQ_core"/>
    <property type="match status" value="1"/>
</dbReference>
<dbReference type="AlphaFoldDB" id="A0A0R1UCJ7"/>
<name>A0A0R1UCJ7_9LACO</name>
<comment type="caution">
    <text evidence="1">The sequence shown here is derived from an EMBL/GenBank/DDBJ whole genome shotgun (WGS) entry which is preliminary data.</text>
</comment>
<sequence length="178" mass="19560">MKFEKILVGSMLLAANIVAVTTTPNEVHAATVTKNVAESVSTNQGVTREQAIKEGQSLSSSVFTKADQYIVIQNNQYVIKPTTNCDLTNSEIEKIQDILSVFNKMAAENNTVLIPSNDGLSPFVSFARRSHKRDIVAYGSNGYCWRDRHGNFHYTVTKSIGQATWDTIVNGWGTTDVG</sequence>
<dbReference type="OrthoDB" id="2300439at2"/>
<keyword evidence="2" id="KW-1185">Reference proteome</keyword>
<evidence type="ECO:0000313" key="2">
    <source>
        <dbReference type="Proteomes" id="UP000051036"/>
    </source>
</evidence>
<accession>A0A0R1UCJ7</accession>
<organism evidence="1 2">
    <name type="scientific">Lactobacillus kalixensis DSM 16043</name>
    <dbReference type="NCBI Taxonomy" id="1423763"/>
    <lineage>
        <taxon>Bacteria</taxon>
        <taxon>Bacillati</taxon>
        <taxon>Bacillota</taxon>
        <taxon>Bacilli</taxon>
        <taxon>Lactobacillales</taxon>
        <taxon>Lactobacillaceae</taxon>
        <taxon>Lactobacillus</taxon>
    </lineage>
</organism>
<gene>
    <name evidence="1" type="ORF">FC46_GL001460</name>
</gene>